<evidence type="ECO:0000313" key="4">
    <source>
        <dbReference type="RefSeq" id="XP_021814226.1"/>
    </source>
</evidence>
<protein>
    <submittedName>
        <fullName evidence="3 4">Glutamic acid-rich protein-like</fullName>
    </submittedName>
</protein>
<evidence type="ECO:0000256" key="1">
    <source>
        <dbReference type="SAM" id="MobiDB-lite"/>
    </source>
</evidence>
<sequence>MSRCFPFPPPGYEKKVGISDIDLLAKEKHKEKKHKKDKKDKKDKEKRDGKEKKDKDRSKEKHGERKDRKEKHKDKKERGGDNGITWASEEKRIEGQPESYNGQNHVPNGFHNVDIKDYKYVQELDRRYRNDDRATGSQVVQKILVADQRSLLSNQSREKERIKDKKEVDRTVNAQRNHVEGKTVQNVPSIDQRRLEGITKPIEKQLEVYRNGERATGSPVVQKIMVSDQKPLLPTQSREKERLKDKKEDDRTANAQRNHVEGKCSAEAFFENFPSIEQRRLEGIAKPLEKDVEKQMEGRDRKKNTDNDSKGHKPKERDKEKKVKSKDKDRDKKKEKKEKVKEISKPSDEQPKLEGNGKESLDAFSNKALNLLQMNSKNSAAGGILGKRKELEMNGYLHENGFLPHKLPRSVSSHPVVENGRKSEPSQTVLQFLSEGQGAASNCKADIKEHRINGLRGPEQLNAFSTKPSSSRVKVNENGGASAKPPHPDSKYLNEILSIPKMADESNLDDQEWLLSCNGSGSKKPKVGSPEIERTPQVWAEAMQIESLDVYALPYVIPY</sequence>
<feature type="region of interest" description="Disordered" evidence="1">
    <location>
        <begin position="281"/>
        <end position="361"/>
    </location>
</feature>
<dbReference type="PANTHER" id="PTHR34660">
    <property type="entry name" value="MYB-LIKE PROTEIN X"/>
    <property type="match status" value="1"/>
</dbReference>
<dbReference type="Proteomes" id="UP000515124">
    <property type="component" value="Unplaced"/>
</dbReference>
<dbReference type="KEGG" id="pavi:110757022"/>
<dbReference type="RefSeq" id="XP_021814227.1">
    <property type="nucleotide sequence ID" value="XM_021958535.1"/>
</dbReference>
<evidence type="ECO:0000313" key="2">
    <source>
        <dbReference type="Proteomes" id="UP000515124"/>
    </source>
</evidence>
<feature type="compositionally biased region" description="Basic and acidic residues" evidence="1">
    <location>
        <begin position="156"/>
        <end position="170"/>
    </location>
</feature>
<keyword evidence="2" id="KW-1185">Reference proteome</keyword>
<feature type="compositionally biased region" description="Basic and acidic residues" evidence="1">
    <location>
        <begin position="237"/>
        <end position="264"/>
    </location>
</feature>
<reference evidence="3 4" key="1">
    <citation type="submission" date="2025-04" db="UniProtKB">
        <authorList>
            <consortium name="RefSeq"/>
        </authorList>
    </citation>
    <scope>IDENTIFICATION</scope>
</reference>
<feature type="compositionally biased region" description="Basic residues" evidence="1">
    <location>
        <begin position="29"/>
        <end position="39"/>
    </location>
</feature>
<gene>
    <name evidence="3 4 5 6" type="primary">LOC110757022</name>
</gene>
<evidence type="ECO:0000313" key="6">
    <source>
        <dbReference type="RefSeq" id="XP_021814228.1"/>
    </source>
</evidence>
<evidence type="ECO:0000313" key="5">
    <source>
        <dbReference type="RefSeq" id="XP_021814227.1"/>
    </source>
</evidence>
<evidence type="ECO:0000313" key="3">
    <source>
        <dbReference type="RefSeq" id="XP_021814225.1"/>
    </source>
</evidence>
<feature type="region of interest" description="Disordered" evidence="1">
    <location>
        <begin position="459"/>
        <end position="491"/>
    </location>
</feature>
<dbReference type="GeneID" id="110757022"/>
<feature type="region of interest" description="Disordered" evidence="1">
    <location>
        <begin position="25"/>
        <end position="115"/>
    </location>
</feature>
<accession>A0A6P5SKE7</accession>
<dbReference type="RefSeq" id="XP_021814226.1">
    <property type="nucleotide sequence ID" value="XM_021958534.1"/>
</dbReference>
<dbReference type="RefSeq" id="XP_021814228.1">
    <property type="nucleotide sequence ID" value="XM_021958536.1"/>
</dbReference>
<feature type="compositionally biased region" description="Basic and acidic residues" evidence="1">
    <location>
        <begin position="40"/>
        <end position="67"/>
    </location>
</feature>
<feature type="region of interest" description="Disordered" evidence="1">
    <location>
        <begin position="225"/>
        <end position="268"/>
    </location>
</feature>
<proteinExistence type="predicted"/>
<dbReference type="PANTHER" id="PTHR34660:SF21">
    <property type="entry name" value="MYB-LIKE PROTEIN X ISOFORM X2"/>
    <property type="match status" value="1"/>
</dbReference>
<dbReference type="AlphaFoldDB" id="A0A6P5SKE7"/>
<organism evidence="2 6">
    <name type="scientific">Prunus avium</name>
    <name type="common">Cherry</name>
    <name type="synonym">Cerasus avium</name>
    <dbReference type="NCBI Taxonomy" id="42229"/>
    <lineage>
        <taxon>Eukaryota</taxon>
        <taxon>Viridiplantae</taxon>
        <taxon>Streptophyta</taxon>
        <taxon>Embryophyta</taxon>
        <taxon>Tracheophyta</taxon>
        <taxon>Spermatophyta</taxon>
        <taxon>Magnoliopsida</taxon>
        <taxon>eudicotyledons</taxon>
        <taxon>Gunneridae</taxon>
        <taxon>Pentapetalae</taxon>
        <taxon>rosids</taxon>
        <taxon>fabids</taxon>
        <taxon>Rosales</taxon>
        <taxon>Rosaceae</taxon>
        <taxon>Amygdaloideae</taxon>
        <taxon>Amygdaleae</taxon>
        <taxon>Prunus</taxon>
    </lineage>
</organism>
<feature type="region of interest" description="Disordered" evidence="1">
    <location>
        <begin position="400"/>
        <end position="425"/>
    </location>
</feature>
<name>A0A6P5SKE7_PRUAV</name>
<dbReference type="RefSeq" id="XP_021814225.1">
    <property type="nucleotide sequence ID" value="XM_021958533.1"/>
</dbReference>
<feature type="compositionally biased region" description="Polar residues" evidence="1">
    <location>
        <begin position="462"/>
        <end position="473"/>
    </location>
</feature>
<feature type="region of interest" description="Disordered" evidence="1">
    <location>
        <begin position="152"/>
        <end position="171"/>
    </location>
</feature>